<dbReference type="PANTHER" id="PTHR46890">
    <property type="entry name" value="NON-LTR RETROLELEMENT REVERSE TRANSCRIPTASE-LIKE PROTEIN-RELATED"/>
    <property type="match status" value="1"/>
</dbReference>
<sequence length="323" mass="37041">MEIKNCLLKLDELQASAPFTSTEQQLEIMEKISSLWRIEEQYWHQMSRINWLKVGDSNSRFFHLTTIHRRQRNRILKIQNDAEVWVAGEKNIRREFETQFKAVFKSQGPQSWGNALSGVNCLVSAEMNSSLSAPFTIEEVKEAVFQLGALKAPGPDGFPGLFYHKYWSTVNEVVVAASKEFGANTARLHSLNRTHIALIPKVPNPEKTTQFRPISLCNNSYKILSKLLANRLKAILPHIISTNQNAFVPDRKIQDNLMLAHETYHYLRLKREGGNHEFGLKLDMNKAYDRVEWDFLEAALLKFGFSRGWVNLIMSCVSTVSSQ</sequence>
<dbReference type="STRING" id="74649.A0A2P6PAA9"/>
<name>A0A2P6PAA9_ROSCH</name>
<keyword evidence="2" id="KW-0695">RNA-directed DNA polymerase</keyword>
<dbReference type="GO" id="GO:0003964">
    <property type="term" value="F:RNA-directed DNA polymerase activity"/>
    <property type="evidence" value="ECO:0007669"/>
    <property type="project" value="UniProtKB-KW"/>
</dbReference>
<dbReference type="OMA" id="WEFLLEC"/>
<keyword evidence="3" id="KW-1185">Reference proteome</keyword>
<dbReference type="Gramene" id="PRQ18871">
    <property type="protein sequence ID" value="PRQ18871"/>
    <property type="gene ID" value="RchiOBHm_Chr7g0210901"/>
</dbReference>
<evidence type="ECO:0000313" key="2">
    <source>
        <dbReference type="EMBL" id="PRQ18871.1"/>
    </source>
</evidence>
<evidence type="ECO:0000313" key="3">
    <source>
        <dbReference type="Proteomes" id="UP000238479"/>
    </source>
</evidence>
<dbReference type="AlphaFoldDB" id="A0A2P6PAA9"/>
<organism evidence="2 3">
    <name type="scientific">Rosa chinensis</name>
    <name type="common">China rose</name>
    <dbReference type="NCBI Taxonomy" id="74649"/>
    <lineage>
        <taxon>Eukaryota</taxon>
        <taxon>Viridiplantae</taxon>
        <taxon>Streptophyta</taxon>
        <taxon>Embryophyta</taxon>
        <taxon>Tracheophyta</taxon>
        <taxon>Spermatophyta</taxon>
        <taxon>Magnoliopsida</taxon>
        <taxon>eudicotyledons</taxon>
        <taxon>Gunneridae</taxon>
        <taxon>Pentapetalae</taxon>
        <taxon>rosids</taxon>
        <taxon>fabids</taxon>
        <taxon>Rosales</taxon>
        <taxon>Rosaceae</taxon>
        <taxon>Rosoideae</taxon>
        <taxon>Rosoideae incertae sedis</taxon>
        <taxon>Rosa</taxon>
    </lineage>
</organism>
<dbReference type="EMBL" id="PDCK01000045">
    <property type="protein sequence ID" value="PRQ18871.1"/>
    <property type="molecule type" value="Genomic_DNA"/>
</dbReference>
<keyword evidence="2" id="KW-0808">Transferase</keyword>
<dbReference type="SUPFAM" id="SSF56672">
    <property type="entry name" value="DNA/RNA polymerases"/>
    <property type="match status" value="1"/>
</dbReference>
<dbReference type="Pfam" id="PF00078">
    <property type="entry name" value="RVT_1"/>
    <property type="match status" value="1"/>
</dbReference>
<comment type="caution">
    <text evidence="2">The sequence shown here is derived from an EMBL/GenBank/DDBJ whole genome shotgun (WGS) entry which is preliminary data.</text>
</comment>
<keyword evidence="2" id="KW-0548">Nucleotidyltransferase</keyword>
<dbReference type="InterPro" id="IPR052343">
    <property type="entry name" value="Retrotransposon-Effector_Assoc"/>
</dbReference>
<reference evidence="2 3" key="1">
    <citation type="journal article" date="2018" name="Nat. Genet.">
        <title>The Rosa genome provides new insights in the design of modern roses.</title>
        <authorList>
            <person name="Bendahmane M."/>
        </authorList>
    </citation>
    <scope>NUCLEOTIDE SEQUENCE [LARGE SCALE GENOMIC DNA]</scope>
    <source>
        <strain evidence="3">cv. Old Blush</strain>
    </source>
</reference>
<gene>
    <name evidence="2" type="ORF">RchiOBHm_Chr7g0210901</name>
</gene>
<dbReference type="Proteomes" id="UP000238479">
    <property type="component" value="Chromosome 7"/>
</dbReference>
<evidence type="ECO:0000259" key="1">
    <source>
        <dbReference type="Pfam" id="PF00078"/>
    </source>
</evidence>
<feature type="domain" description="Reverse transcriptase" evidence="1">
    <location>
        <begin position="206"/>
        <end position="314"/>
    </location>
</feature>
<dbReference type="CDD" id="cd01650">
    <property type="entry name" value="RT_nLTR_like"/>
    <property type="match status" value="1"/>
</dbReference>
<dbReference type="InterPro" id="IPR043502">
    <property type="entry name" value="DNA/RNA_pol_sf"/>
</dbReference>
<dbReference type="PANTHER" id="PTHR46890:SF48">
    <property type="entry name" value="RNA-DIRECTED DNA POLYMERASE"/>
    <property type="match status" value="1"/>
</dbReference>
<dbReference type="EC" id="2.7.7.49" evidence="2"/>
<dbReference type="InterPro" id="IPR000477">
    <property type="entry name" value="RT_dom"/>
</dbReference>
<protein>
    <submittedName>
        <fullName evidence="2">Putative RNA-directed DNA polymerase</fullName>
        <ecNumber evidence="2">2.7.7.49</ecNumber>
    </submittedName>
</protein>
<accession>A0A2P6PAA9</accession>
<proteinExistence type="predicted"/>